<evidence type="ECO:0000256" key="1">
    <source>
        <dbReference type="ARBA" id="ARBA00023015"/>
    </source>
</evidence>
<evidence type="ECO:0000313" key="7">
    <source>
        <dbReference type="Proteomes" id="UP000186096"/>
    </source>
</evidence>
<dbReference type="InterPro" id="IPR036271">
    <property type="entry name" value="Tet_transcr_reg_TetR-rel_C_sf"/>
</dbReference>
<dbReference type="SUPFAM" id="SSF46689">
    <property type="entry name" value="Homeodomain-like"/>
    <property type="match status" value="1"/>
</dbReference>
<dbReference type="InterPro" id="IPR004111">
    <property type="entry name" value="Repressor_TetR_C"/>
</dbReference>
<reference evidence="7" key="1">
    <citation type="submission" date="2017-01" db="EMBL/GenBank/DDBJ databases">
        <authorList>
            <person name="Varghese N."/>
            <person name="Submissions S."/>
        </authorList>
    </citation>
    <scope>NUCLEOTIDE SEQUENCE [LARGE SCALE GENOMIC DNA]</scope>
    <source>
        <strain evidence="7">ATCC 12950</strain>
    </source>
</reference>
<sequence>MGEGETNEFPLIWTQQQTQTRRRVLDREKVVAAAIGVADEAGLDGLTMKAVAARLGPYSPMALYRHVHSKEGLFDLMLDAATAEISLPGEPGGDWRDDLRTLALETRRMTSRHPWFAVLVHARPPAGPHMMRRLEFMLTVLVRQGATVGEAMTYAALVDRHVLGSALQDSEEARQERRQGLDDDARLYAAISALRELAAADGGLPHLTEWLTHPAGPTPEERFAIGLDFVLDGIAARLA</sequence>
<evidence type="ECO:0000313" key="6">
    <source>
        <dbReference type="EMBL" id="SIR96645.1"/>
    </source>
</evidence>
<dbReference type="OrthoDB" id="329481at2"/>
<dbReference type="Gene3D" id="1.10.10.60">
    <property type="entry name" value="Homeodomain-like"/>
    <property type="match status" value="1"/>
</dbReference>
<dbReference type="GO" id="GO:0045892">
    <property type="term" value="P:negative regulation of DNA-templated transcription"/>
    <property type="evidence" value="ECO:0007669"/>
    <property type="project" value="InterPro"/>
</dbReference>
<keyword evidence="2" id="KW-0238">DNA-binding</keyword>
<feature type="domain" description="HTH tetR-type" evidence="4">
    <location>
        <begin position="31"/>
        <end position="75"/>
    </location>
</feature>
<dbReference type="EMBL" id="FTNI01000021">
    <property type="protein sequence ID" value="SIR96645.1"/>
    <property type="molecule type" value="Genomic_DNA"/>
</dbReference>
<gene>
    <name evidence="6" type="ORF">SAMN05421833_12122</name>
</gene>
<dbReference type="PANTHER" id="PTHR30055">
    <property type="entry name" value="HTH-TYPE TRANSCRIPTIONAL REGULATOR RUTR"/>
    <property type="match status" value="1"/>
</dbReference>
<feature type="domain" description="Tetracycline repressor TetR C-terminal" evidence="5">
    <location>
        <begin position="88"/>
        <end position="237"/>
    </location>
</feature>
<name>A0A1N7F8V1_9ACTN</name>
<dbReference type="AlphaFoldDB" id="A0A1N7F8V1"/>
<organism evidence="6 7">
    <name type="scientific">Microbispora rosea</name>
    <dbReference type="NCBI Taxonomy" id="58117"/>
    <lineage>
        <taxon>Bacteria</taxon>
        <taxon>Bacillati</taxon>
        <taxon>Actinomycetota</taxon>
        <taxon>Actinomycetes</taxon>
        <taxon>Streptosporangiales</taxon>
        <taxon>Streptosporangiaceae</taxon>
        <taxon>Microbispora</taxon>
    </lineage>
</organism>
<dbReference type="RefSeq" id="WP_076438846.1">
    <property type="nucleotide sequence ID" value="NZ_FTNI01000021.1"/>
</dbReference>
<dbReference type="STRING" id="58117.SAMN05421833_12122"/>
<dbReference type="Proteomes" id="UP000186096">
    <property type="component" value="Unassembled WGS sequence"/>
</dbReference>
<evidence type="ECO:0000259" key="4">
    <source>
        <dbReference type="Pfam" id="PF00440"/>
    </source>
</evidence>
<keyword evidence="7" id="KW-1185">Reference proteome</keyword>
<proteinExistence type="predicted"/>
<evidence type="ECO:0000259" key="5">
    <source>
        <dbReference type="Pfam" id="PF02909"/>
    </source>
</evidence>
<dbReference type="PANTHER" id="PTHR30055:SF151">
    <property type="entry name" value="TRANSCRIPTIONAL REGULATORY PROTEIN"/>
    <property type="match status" value="1"/>
</dbReference>
<dbReference type="InterPro" id="IPR009057">
    <property type="entry name" value="Homeodomain-like_sf"/>
</dbReference>
<accession>A0A1N7F8V1</accession>
<dbReference type="InterPro" id="IPR050109">
    <property type="entry name" value="HTH-type_TetR-like_transc_reg"/>
</dbReference>
<dbReference type="SUPFAM" id="SSF48498">
    <property type="entry name" value="Tetracyclin repressor-like, C-terminal domain"/>
    <property type="match status" value="1"/>
</dbReference>
<dbReference type="Pfam" id="PF02909">
    <property type="entry name" value="TetR_C_1"/>
    <property type="match status" value="1"/>
</dbReference>
<dbReference type="GO" id="GO:0003700">
    <property type="term" value="F:DNA-binding transcription factor activity"/>
    <property type="evidence" value="ECO:0007669"/>
    <property type="project" value="TreeGrafter"/>
</dbReference>
<evidence type="ECO:0000256" key="3">
    <source>
        <dbReference type="ARBA" id="ARBA00023163"/>
    </source>
</evidence>
<protein>
    <submittedName>
        <fullName evidence="6">Transcriptional regulator, TetR family</fullName>
    </submittedName>
</protein>
<keyword evidence="1" id="KW-0805">Transcription regulation</keyword>
<evidence type="ECO:0000256" key="2">
    <source>
        <dbReference type="ARBA" id="ARBA00023125"/>
    </source>
</evidence>
<dbReference type="InterPro" id="IPR001647">
    <property type="entry name" value="HTH_TetR"/>
</dbReference>
<dbReference type="GO" id="GO:0000976">
    <property type="term" value="F:transcription cis-regulatory region binding"/>
    <property type="evidence" value="ECO:0007669"/>
    <property type="project" value="TreeGrafter"/>
</dbReference>
<keyword evidence="3" id="KW-0804">Transcription</keyword>
<dbReference type="Pfam" id="PF00440">
    <property type="entry name" value="TetR_N"/>
    <property type="match status" value="1"/>
</dbReference>
<dbReference type="Gene3D" id="1.10.357.10">
    <property type="entry name" value="Tetracycline Repressor, domain 2"/>
    <property type="match status" value="1"/>
</dbReference>